<dbReference type="InterPro" id="IPR016163">
    <property type="entry name" value="Ald_DH_C"/>
</dbReference>
<gene>
    <name evidence="4" type="ORF">O3V59_22270</name>
</gene>
<dbReference type="GO" id="GO:0016620">
    <property type="term" value="F:oxidoreductase activity, acting on the aldehyde or oxo group of donors, NAD or NADP as acceptor"/>
    <property type="evidence" value="ECO:0007669"/>
    <property type="project" value="InterPro"/>
</dbReference>
<dbReference type="Gene3D" id="3.40.605.10">
    <property type="entry name" value="Aldehyde Dehydrogenase, Chain A, domain 1"/>
    <property type="match status" value="1"/>
</dbReference>
<protein>
    <submittedName>
        <fullName evidence="4">Aldehyde dehydrogenase family protein</fullName>
    </submittedName>
</protein>
<dbReference type="InterPro" id="IPR016162">
    <property type="entry name" value="Ald_DH_N"/>
</dbReference>
<keyword evidence="2" id="KW-0812">Transmembrane</keyword>
<proteinExistence type="predicted"/>
<dbReference type="InterPro" id="IPR015590">
    <property type="entry name" value="Aldehyde_DH_dom"/>
</dbReference>
<dbReference type="PANTHER" id="PTHR43353">
    <property type="entry name" value="SUCCINATE-SEMIALDEHYDE DEHYDROGENASE, MITOCHONDRIAL"/>
    <property type="match status" value="1"/>
</dbReference>
<keyword evidence="2" id="KW-0472">Membrane</keyword>
<evidence type="ECO:0000256" key="1">
    <source>
        <dbReference type="ARBA" id="ARBA00023002"/>
    </source>
</evidence>
<name>A0A9X3Z5K3_9BACL</name>
<dbReference type="Gene3D" id="3.40.309.10">
    <property type="entry name" value="Aldehyde Dehydrogenase, Chain A, domain 2"/>
    <property type="match status" value="1"/>
</dbReference>
<dbReference type="PROSITE" id="PS00070">
    <property type="entry name" value="ALDEHYDE_DEHYDR_CYS"/>
    <property type="match status" value="1"/>
</dbReference>
<dbReference type="Pfam" id="PF00171">
    <property type="entry name" value="Aldedh"/>
    <property type="match status" value="1"/>
</dbReference>
<feature type="domain" description="Aldehyde dehydrogenase" evidence="3">
    <location>
        <begin position="149"/>
        <end position="375"/>
    </location>
</feature>
<accession>A0A9X3Z5K3</accession>
<reference evidence="4" key="1">
    <citation type="submission" date="2022-12" db="EMBL/GenBank/DDBJ databases">
        <title>Draft genome sequence of the thermophilic strain Brevibacillus thermoruber HT42, isolated from Los Humeros, Puebla, Mexico, with biotechnological potential.</title>
        <authorList>
            <person name="Lara Sanchez J."/>
            <person name="Solis Palacios R."/>
            <person name="Bustos Baena A.S."/>
            <person name="Ruz Baez A.E."/>
            <person name="Espinosa Luna G."/>
            <person name="Oliart Ros R.M."/>
        </authorList>
    </citation>
    <scope>NUCLEOTIDE SEQUENCE</scope>
    <source>
        <strain evidence="4">HT42</strain>
    </source>
</reference>
<dbReference type="Proteomes" id="UP001151071">
    <property type="component" value="Unassembled WGS sequence"/>
</dbReference>
<evidence type="ECO:0000256" key="2">
    <source>
        <dbReference type="SAM" id="Phobius"/>
    </source>
</evidence>
<dbReference type="PANTHER" id="PTHR43353:SF5">
    <property type="entry name" value="SUCCINATE-SEMIALDEHYDE DEHYDROGENASE, MITOCHONDRIAL"/>
    <property type="match status" value="1"/>
</dbReference>
<evidence type="ECO:0000259" key="3">
    <source>
        <dbReference type="Pfam" id="PF00171"/>
    </source>
</evidence>
<comment type="caution">
    <text evidence="4">The sequence shown here is derived from an EMBL/GenBank/DDBJ whole genome shotgun (WGS) entry which is preliminary data.</text>
</comment>
<keyword evidence="5" id="KW-1185">Reference proteome</keyword>
<organism evidence="4 5">
    <name type="scientific">Brevibacillus thermoruber</name>
    <dbReference type="NCBI Taxonomy" id="33942"/>
    <lineage>
        <taxon>Bacteria</taxon>
        <taxon>Bacillati</taxon>
        <taxon>Bacillota</taxon>
        <taxon>Bacilli</taxon>
        <taxon>Bacillales</taxon>
        <taxon>Paenibacillaceae</taxon>
        <taxon>Brevibacillus</taxon>
    </lineage>
</organism>
<dbReference type="EMBL" id="JAPYYP010000066">
    <property type="protein sequence ID" value="MDA5111062.1"/>
    <property type="molecule type" value="Genomic_DNA"/>
</dbReference>
<sequence>MHGTTVDLELSIPLSQRREAITRCIHFIETNPEMLREILTEISTYQTAELEIQASLRALKNAFNEVHNNRPPLVNRMSVFMPSNVILYSYVLYLLIPSLYINRIEFRSSTSVLPQVRKLHHLLQSIHQLPLSLLELSHKEFMKASVLRADVVVFTGTYQNAESIKFQLAKTQLFIFFGQGINPFIISETADLEKAVHDLIQARLYNTGQDCMGPDVVYVSETMKDSFLSLLTAKLDALKYGSNADKDSAYGPIHYTGTLEMVGQHLTQYSEKIVYGGRIDYRDKVIQPTVLLSTLADKVKIVEFFSPVFNVVIYSKEEDLKPIVTQEYFVERALGATFYGRSDSPIIEILRKKHTVSVNETLFDIENGNSPFGGYGPMANYVSYRGELIIKPILISQILHEYWQRGDQ</sequence>
<feature type="transmembrane region" description="Helical" evidence="2">
    <location>
        <begin position="79"/>
        <end position="101"/>
    </location>
</feature>
<dbReference type="InterPro" id="IPR016161">
    <property type="entry name" value="Ald_DH/histidinol_DH"/>
</dbReference>
<keyword evidence="2" id="KW-1133">Transmembrane helix</keyword>
<dbReference type="RefSeq" id="WP_271141093.1">
    <property type="nucleotide sequence ID" value="NZ_JAPYYP010000066.1"/>
</dbReference>
<dbReference type="AlphaFoldDB" id="A0A9X3Z5K3"/>
<dbReference type="SUPFAM" id="SSF53720">
    <property type="entry name" value="ALDH-like"/>
    <property type="match status" value="1"/>
</dbReference>
<evidence type="ECO:0000313" key="4">
    <source>
        <dbReference type="EMBL" id="MDA5111062.1"/>
    </source>
</evidence>
<keyword evidence="1" id="KW-0560">Oxidoreductase</keyword>
<dbReference type="InterPro" id="IPR050740">
    <property type="entry name" value="Aldehyde_DH_Superfamily"/>
</dbReference>
<dbReference type="InterPro" id="IPR016160">
    <property type="entry name" value="Ald_DH_CS_CYS"/>
</dbReference>
<evidence type="ECO:0000313" key="5">
    <source>
        <dbReference type="Proteomes" id="UP001151071"/>
    </source>
</evidence>